<evidence type="ECO:0000256" key="8">
    <source>
        <dbReference type="RuleBase" id="RU361233"/>
    </source>
</evidence>
<comment type="subcellular location">
    <subcellularLocation>
        <location evidence="1 8">Cell membrane</location>
        <topology evidence="1 8">Multi-pass membrane protein</topology>
    </subcellularLocation>
</comment>
<evidence type="ECO:0000256" key="2">
    <source>
        <dbReference type="ARBA" id="ARBA00007651"/>
    </source>
</evidence>
<keyword evidence="6 8" id="KW-1133">Transmembrane helix</keyword>
<feature type="transmembrane region" description="Helical" evidence="8">
    <location>
        <begin position="35"/>
        <end position="54"/>
    </location>
</feature>
<evidence type="ECO:0000256" key="7">
    <source>
        <dbReference type="ARBA" id="ARBA00023136"/>
    </source>
</evidence>
<comment type="caution">
    <text evidence="10">The sequence shown here is derived from an EMBL/GenBank/DDBJ whole genome shotgun (WGS) entry which is preliminary data.</text>
</comment>
<evidence type="ECO:0000313" key="10">
    <source>
        <dbReference type="EMBL" id="KAK4282205.1"/>
    </source>
</evidence>
<keyword evidence="11" id="KW-1185">Reference proteome</keyword>
<dbReference type="NCBIfam" id="TIGR01569">
    <property type="entry name" value="A_tha_TIGR01569"/>
    <property type="match status" value="1"/>
</dbReference>
<keyword evidence="4 8" id="KW-1003">Cell membrane</keyword>
<feature type="domain" description="Casparian strip membrane protein" evidence="9">
    <location>
        <begin position="31"/>
        <end position="176"/>
    </location>
</feature>
<keyword evidence="5 8" id="KW-0812">Transmembrane</keyword>
<dbReference type="PANTHER" id="PTHR33573:SF47">
    <property type="entry name" value="CASP-LIKE PROTEIN 1U1"/>
    <property type="match status" value="1"/>
</dbReference>
<dbReference type="AlphaFoldDB" id="A0AAE1N408"/>
<dbReference type="GO" id="GO:0005886">
    <property type="term" value="C:plasma membrane"/>
    <property type="evidence" value="ECO:0007669"/>
    <property type="project" value="UniProtKB-SubCell"/>
</dbReference>
<accession>A0AAE1N408</accession>
<keyword evidence="7 8" id="KW-0472">Membrane</keyword>
<feature type="transmembrane region" description="Helical" evidence="8">
    <location>
        <begin position="164"/>
        <end position="183"/>
    </location>
</feature>
<feature type="transmembrane region" description="Helical" evidence="8">
    <location>
        <begin position="74"/>
        <end position="99"/>
    </location>
</feature>
<comment type="similarity">
    <text evidence="2 8">Belongs to the Casparian strip membrane proteins (CASP) family.</text>
</comment>
<reference evidence="10" key="1">
    <citation type="submission" date="2023-10" db="EMBL/GenBank/DDBJ databases">
        <title>Chromosome-level genome of the transformable northern wattle, Acacia crassicarpa.</title>
        <authorList>
            <person name="Massaro I."/>
            <person name="Sinha N.R."/>
            <person name="Poethig S."/>
            <person name="Leichty A.R."/>
        </authorList>
    </citation>
    <scope>NUCLEOTIDE SEQUENCE</scope>
    <source>
        <strain evidence="10">Acra3RX</strain>
        <tissue evidence="10">Leaf</tissue>
    </source>
</reference>
<feature type="transmembrane region" description="Helical" evidence="8">
    <location>
        <begin position="111"/>
        <end position="140"/>
    </location>
</feature>
<protein>
    <recommendedName>
        <fullName evidence="8">CASP-like protein</fullName>
    </recommendedName>
</protein>
<comment type="subunit">
    <text evidence="3 8">Homodimer and heterodimers.</text>
</comment>
<evidence type="ECO:0000256" key="6">
    <source>
        <dbReference type="ARBA" id="ARBA00022989"/>
    </source>
</evidence>
<sequence length="196" mass="21578">MADQWKADSFMAVDAASSQTPPLQNLTLLFKAQHILRGLAVVFTAVSIALLVTNTQTVTVFTIELQAHFYYSSAFKFLVAADAIVCASSAATLIVVLRMMKRGAIPQRRHYCFLLFLHDTVMMLMMMGGCAAGTAIGYVAQYGESHMEWDPICDKVAKFCRINVVSLLLSFSAFFAYLGLTLLSPYNFLSSSPPHN</sequence>
<name>A0AAE1N408_9FABA</name>
<dbReference type="InterPro" id="IPR006459">
    <property type="entry name" value="CASP/CASPL"/>
</dbReference>
<gene>
    <name evidence="10" type="ORF">QN277_013610</name>
</gene>
<evidence type="ECO:0000256" key="1">
    <source>
        <dbReference type="ARBA" id="ARBA00004651"/>
    </source>
</evidence>
<dbReference type="Pfam" id="PF04535">
    <property type="entry name" value="CASP_dom"/>
    <property type="match status" value="1"/>
</dbReference>
<evidence type="ECO:0000256" key="5">
    <source>
        <dbReference type="ARBA" id="ARBA00022692"/>
    </source>
</evidence>
<evidence type="ECO:0000313" key="11">
    <source>
        <dbReference type="Proteomes" id="UP001293593"/>
    </source>
</evidence>
<evidence type="ECO:0000259" key="9">
    <source>
        <dbReference type="Pfam" id="PF04535"/>
    </source>
</evidence>
<dbReference type="InterPro" id="IPR006702">
    <property type="entry name" value="CASP_dom"/>
</dbReference>
<proteinExistence type="inferred from homology"/>
<dbReference type="EMBL" id="JAWXYG010000002">
    <property type="protein sequence ID" value="KAK4282205.1"/>
    <property type="molecule type" value="Genomic_DNA"/>
</dbReference>
<dbReference type="PANTHER" id="PTHR33573">
    <property type="entry name" value="CASP-LIKE PROTEIN 4A4"/>
    <property type="match status" value="1"/>
</dbReference>
<evidence type="ECO:0000256" key="4">
    <source>
        <dbReference type="ARBA" id="ARBA00022475"/>
    </source>
</evidence>
<dbReference type="Proteomes" id="UP001293593">
    <property type="component" value="Unassembled WGS sequence"/>
</dbReference>
<organism evidence="10 11">
    <name type="scientific">Acacia crassicarpa</name>
    <name type="common">northern wattle</name>
    <dbReference type="NCBI Taxonomy" id="499986"/>
    <lineage>
        <taxon>Eukaryota</taxon>
        <taxon>Viridiplantae</taxon>
        <taxon>Streptophyta</taxon>
        <taxon>Embryophyta</taxon>
        <taxon>Tracheophyta</taxon>
        <taxon>Spermatophyta</taxon>
        <taxon>Magnoliopsida</taxon>
        <taxon>eudicotyledons</taxon>
        <taxon>Gunneridae</taxon>
        <taxon>Pentapetalae</taxon>
        <taxon>rosids</taxon>
        <taxon>fabids</taxon>
        <taxon>Fabales</taxon>
        <taxon>Fabaceae</taxon>
        <taxon>Caesalpinioideae</taxon>
        <taxon>mimosoid clade</taxon>
        <taxon>Acacieae</taxon>
        <taxon>Acacia</taxon>
    </lineage>
</organism>
<evidence type="ECO:0000256" key="3">
    <source>
        <dbReference type="ARBA" id="ARBA00011489"/>
    </source>
</evidence>